<dbReference type="EMBL" id="JAECZO010000214">
    <property type="protein sequence ID" value="KAK7199107.1"/>
    <property type="molecule type" value="Genomic_DNA"/>
</dbReference>
<dbReference type="AlphaFoldDB" id="A0AAW0F1I1"/>
<dbReference type="InterPro" id="IPR001611">
    <property type="entry name" value="Leu-rich_rpt"/>
</dbReference>
<feature type="signal peptide" evidence="2">
    <location>
        <begin position="1"/>
        <end position="28"/>
    </location>
</feature>
<comment type="caution">
    <text evidence="3">The sequence shown here is derived from an EMBL/GenBank/DDBJ whole genome shotgun (WGS) entry which is preliminary data.</text>
</comment>
<keyword evidence="1 2" id="KW-0732">Signal</keyword>
<feature type="chain" id="PRO_5043810501" evidence="2">
    <location>
        <begin position="29"/>
        <end position="492"/>
    </location>
</feature>
<accession>A0AAW0F1I1</accession>
<organism evidence="3 4">
    <name type="scientific">Novymonas esmeraldas</name>
    <dbReference type="NCBI Taxonomy" id="1808958"/>
    <lineage>
        <taxon>Eukaryota</taxon>
        <taxon>Discoba</taxon>
        <taxon>Euglenozoa</taxon>
        <taxon>Kinetoplastea</taxon>
        <taxon>Metakinetoplastina</taxon>
        <taxon>Trypanosomatida</taxon>
        <taxon>Trypanosomatidae</taxon>
        <taxon>Novymonas</taxon>
    </lineage>
</organism>
<evidence type="ECO:0000313" key="3">
    <source>
        <dbReference type="EMBL" id="KAK7199107.1"/>
    </source>
</evidence>
<dbReference type="Gene3D" id="3.80.10.10">
    <property type="entry name" value="Ribonuclease Inhibitor"/>
    <property type="match status" value="2"/>
</dbReference>
<dbReference type="Proteomes" id="UP001430356">
    <property type="component" value="Unassembled WGS sequence"/>
</dbReference>
<proteinExistence type="predicted"/>
<dbReference type="InterPro" id="IPR032675">
    <property type="entry name" value="LRR_dom_sf"/>
</dbReference>
<reference evidence="3 4" key="1">
    <citation type="journal article" date="2021" name="MBio">
        <title>A New Model Trypanosomatid, Novymonas esmeraldas: Genomic Perception of Its 'Candidatus Pandoraea novymonadis' Endosymbiont.</title>
        <authorList>
            <person name="Zakharova A."/>
            <person name="Saura A."/>
            <person name="Butenko A."/>
            <person name="Podesvova L."/>
            <person name="Warmusova S."/>
            <person name="Kostygov A.Y."/>
            <person name="Nenarokova A."/>
            <person name="Lukes J."/>
            <person name="Opperdoes F.R."/>
            <person name="Yurchenko V."/>
        </authorList>
    </citation>
    <scope>NUCLEOTIDE SEQUENCE [LARGE SCALE GENOMIC DNA]</scope>
    <source>
        <strain evidence="3 4">E262AT.01</strain>
    </source>
</reference>
<dbReference type="SUPFAM" id="SSF52058">
    <property type="entry name" value="L domain-like"/>
    <property type="match status" value="1"/>
</dbReference>
<protein>
    <submittedName>
        <fullName evidence="3">Uncharacterized protein</fullName>
    </submittedName>
</protein>
<sequence length="492" mass="51805">MLHGAPWAHARCLGPILALALLCSRAAAQETALVGWTEAQRASTAVVLQAFAAAMPGLGWEANFFCDWSGVMCGVTEVQLNVTGVTLADLHVMNTLPEMPSGVDYTHVVLTQVGISGLGSHLTGSLPRSWSSLTSLMVVLLNGNDLSGTLPCEWGSLPALYNLDLSDTNVSGTLPPSWSSMAALSQLLLRNTPLTGGVPEDWSALTQLSSVSMDNTDVHGTLPVSWQSLRSLRYLWLQNTRVSGTLPAAWASITALEQLVLAGTQVTGTLPEMWGAMRAVQFLWLHHTALSGTLPPSWGALTSLTSLYLADTHVSGTLPAQWQNMVSLSTLHLENCNLSGTLPELWGLMPALRTIVLTGNTCLGGCVPAMWARRADVQLVLEPRFTASDCAEANTCVTSSTSTTTTTRQPAAETCTRHSQRSACEVDGCAECVCGCPTVCDVCEPGLFLAPSGVCVGECADSCAATPAVRRSTLTLASTALLLALPCVAALL</sequence>
<evidence type="ECO:0000256" key="1">
    <source>
        <dbReference type="ARBA" id="ARBA00022729"/>
    </source>
</evidence>
<dbReference type="Pfam" id="PF00560">
    <property type="entry name" value="LRR_1"/>
    <property type="match status" value="2"/>
</dbReference>
<gene>
    <name evidence="3" type="ORF">NESM_000879900</name>
</gene>
<evidence type="ECO:0000313" key="4">
    <source>
        <dbReference type="Proteomes" id="UP001430356"/>
    </source>
</evidence>
<name>A0AAW0F1I1_9TRYP</name>
<dbReference type="PANTHER" id="PTHR47988">
    <property type="entry name" value="SOMATIC EMBRYOGENESIS RECEPTOR KINASE 1"/>
    <property type="match status" value="1"/>
</dbReference>
<keyword evidence="4" id="KW-1185">Reference proteome</keyword>
<evidence type="ECO:0000256" key="2">
    <source>
        <dbReference type="SAM" id="SignalP"/>
    </source>
</evidence>